<protein>
    <recommendedName>
        <fullName evidence="3">Lipoprotein</fullName>
    </recommendedName>
</protein>
<gene>
    <name evidence="1" type="ORF">H8B04_07270</name>
</gene>
<accession>A0ABR7YDI5</accession>
<evidence type="ECO:0000313" key="1">
    <source>
        <dbReference type="EMBL" id="MBD1429368.1"/>
    </source>
</evidence>
<dbReference type="RefSeq" id="WP_165289780.1">
    <property type="nucleotide sequence ID" value="NZ_JACOIJ010000010.1"/>
</dbReference>
<dbReference type="PROSITE" id="PS51257">
    <property type="entry name" value="PROKAR_LIPOPROTEIN"/>
    <property type="match status" value="1"/>
</dbReference>
<evidence type="ECO:0000313" key="2">
    <source>
        <dbReference type="Proteomes" id="UP000651271"/>
    </source>
</evidence>
<comment type="caution">
    <text evidence="1">The sequence shown here is derived from an EMBL/GenBank/DDBJ whole genome shotgun (WGS) entry which is preliminary data.</text>
</comment>
<dbReference type="EMBL" id="JACOIJ010000010">
    <property type="protein sequence ID" value="MBD1429368.1"/>
    <property type="molecule type" value="Genomic_DNA"/>
</dbReference>
<reference evidence="1 2" key="1">
    <citation type="submission" date="2020-08" db="EMBL/GenBank/DDBJ databases">
        <title>Sphingobacterium sp. DN04309 isolated from aquaculture water.</title>
        <authorList>
            <person name="Zhang M."/>
        </authorList>
    </citation>
    <scope>NUCLEOTIDE SEQUENCE [LARGE SCALE GENOMIC DNA]</scope>
    <source>
        <strain evidence="1 2">DN04309</strain>
    </source>
</reference>
<dbReference type="Proteomes" id="UP000651271">
    <property type="component" value="Unassembled WGS sequence"/>
</dbReference>
<keyword evidence="2" id="KW-1185">Reference proteome</keyword>
<evidence type="ECO:0008006" key="3">
    <source>
        <dbReference type="Google" id="ProtNLM"/>
    </source>
</evidence>
<sequence length="65" mass="7527">MNFNKILKCVAVLGCVTILSACEKPNEVPPPSETFIREYRAPDPVFLSEEERELVNQQREEYNKL</sequence>
<name>A0ABR7YDI5_9SPHI</name>
<organism evidence="1 2">
    <name type="scientific">Sphingobacterium litopenaei</name>
    <dbReference type="NCBI Taxonomy" id="2763500"/>
    <lineage>
        <taxon>Bacteria</taxon>
        <taxon>Pseudomonadati</taxon>
        <taxon>Bacteroidota</taxon>
        <taxon>Sphingobacteriia</taxon>
        <taxon>Sphingobacteriales</taxon>
        <taxon>Sphingobacteriaceae</taxon>
        <taxon>Sphingobacterium</taxon>
    </lineage>
</organism>
<proteinExistence type="predicted"/>